<proteinExistence type="predicted"/>
<gene>
    <name evidence="1" type="ORF">C4F51_01220</name>
</gene>
<name>A0A928V2L9_9GAMM</name>
<accession>A0A928V2L9</accession>
<dbReference type="EMBL" id="PRDL01000001">
    <property type="protein sequence ID" value="MBE8715806.1"/>
    <property type="molecule type" value="Genomic_DNA"/>
</dbReference>
<organism evidence="1 2">
    <name type="scientific">Cellvibrio polysaccharolyticus</name>
    <dbReference type="NCBI Taxonomy" id="2082724"/>
    <lineage>
        <taxon>Bacteria</taxon>
        <taxon>Pseudomonadati</taxon>
        <taxon>Pseudomonadota</taxon>
        <taxon>Gammaproteobacteria</taxon>
        <taxon>Cellvibrionales</taxon>
        <taxon>Cellvibrionaceae</taxon>
        <taxon>Cellvibrio</taxon>
    </lineage>
</organism>
<dbReference type="Proteomes" id="UP000652567">
    <property type="component" value="Unassembled WGS sequence"/>
</dbReference>
<protein>
    <recommendedName>
        <fullName evidence="3">Flagellar protein FliT</fullName>
    </recommendedName>
</protein>
<comment type="caution">
    <text evidence="1">The sequence shown here is derived from an EMBL/GenBank/DDBJ whole genome shotgun (WGS) entry which is preliminary data.</text>
</comment>
<dbReference type="RefSeq" id="WP_193906437.1">
    <property type="nucleotide sequence ID" value="NZ_PRDL01000001.1"/>
</dbReference>
<evidence type="ECO:0008006" key="3">
    <source>
        <dbReference type="Google" id="ProtNLM"/>
    </source>
</evidence>
<reference evidence="1" key="1">
    <citation type="submission" date="2018-07" db="EMBL/GenBank/DDBJ databases">
        <title>Genome assembly of strain Ka43.</title>
        <authorList>
            <person name="Kukolya J."/>
            <person name="Nagy I."/>
            <person name="Horvath B."/>
            <person name="Toth A."/>
        </authorList>
    </citation>
    <scope>NUCLEOTIDE SEQUENCE</scope>
    <source>
        <strain evidence="1">KB43</strain>
    </source>
</reference>
<keyword evidence="2" id="KW-1185">Reference proteome</keyword>
<evidence type="ECO:0000313" key="2">
    <source>
        <dbReference type="Proteomes" id="UP000652567"/>
    </source>
</evidence>
<dbReference type="AlphaFoldDB" id="A0A928V2L9"/>
<evidence type="ECO:0000313" key="1">
    <source>
        <dbReference type="EMBL" id="MBE8715806.1"/>
    </source>
</evidence>
<sequence>MQPELDRNLLQRMIELHNQLLTALREGDWGKIAKVDQNIAECLNTLTTRETLSDELIAVKKKLQHLHLQALNACKDECEKLRKILMSHVEHREGYSAYQSIDMYQNES</sequence>